<accession>A0AAF3J6A8</accession>
<dbReference type="WBParaSite" id="MBELARI_LOCUS1890">
    <property type="protein sequence ID" value="MBELARI_LOCUS1890"/>
    <property type="gene ID" value="MBELARI_LOCUS1890"/>
</dbReference>
<dbReference type="Proteomes" id="UP000887575">
    <property type="component" value="Unassembled WGS sequence"/>
</dbReference>
<sequence>MCLEKHQIPRVHLNRLNFDFETKDNTELKYNLPIEYYEKGIFVIDTDSLLNELERWYLGKRKIEYWRIDVSSERAWKHLKEWINQKGTHIKKTQLGFVVTGAVKNQANQWFVLAHTQGKSTKLTWLDVRRRRLRNNRFCLLLNKQKSISSDL</sequence>
<organism evidence="1 2">
    <name type="scientific">Mesorhabditis belari</name>
    <dbReference type="NCBI Taxonomy" id="2138241"/>
    <lineage>
        <taxon>Eukaryota</taxon>
        <taxon>Metazoa</taxon>
        <taxon>Ecdysozoa</taxon>
        <taxon>Nematoda</taxon>
        <taxon>Chromadorea</taxon>
        <taxon>Rhabditida</taxon>
        <taxon>Rhabditina</taxon>
        <taxon>Rhabditomorpha</taxon>
        <taxon>Rhabditoidea</taxon>
        <taxon>Rhabditidae</taxon>
        <taxon>Mesorhabditinae</taxon>
        <taxon>Mesorhabditis</taxon>
    </lineage>
</organism>
<name>A0AAF3J6A8_9BILA</name>
<dbReference type="AlphaFoldDB" id="A0AAF3J6A8"/>
<reference evidence="2" key="1">
    <citation type="submission" date="2024-02" db="UniProtKB">
        <authorList>
            <consortium name="WormBaseParasite"/>
        </authorList>
    </citation>
    <scope>IDENTIFICATION</scope>
</reference>
<evidence type="ECO:0000313" key="1">
    <source>
        <dbReference type="Proteomes" id="UP000887575"/>
    </source>
</evidence>
<evidence type="ECO:0000313" key="2">
    <source>
        <dbReference type="WBParaSite" id="MBELARI_LOCUS1890"/>
    </source>
</evidence>
<proteinExistence type="predicted"/>
<protein>
    <submittedName>
        <fullName evidence="2">Uncharacterized protein</fullName>
    </submittedName>
</protein>
<keyword evidence="1" id="KW-1185">Reference proteome</keyword>